<dbReference type="Proteomes" id="UP000250166">
    <property type="component" value="Unassembled WGS sequence"/>
</dbReference>
<evidence type="ECO:0000313" key="1">
    <source>
        <dbReference type="EMBL" id="SQB98588.1"/>
    </source>
</evidence>
<protein>
    <submittedName>
        <fullName evidence="1">Uncharacterized protein</fullName>
    </submittedName>
</protein>
<gene>
    <name evidence="1" type="ORF">NCTC13102_01052</name>
</gene>
<proteinExistence type="predicted"/>
<accession>A0A2X3B073</accession>
<sequence length="75" mass="8029">MIQPRAYKAVCKTCGKSKIVAPKSDALGADSFAICPKCKTLMEGREELNVLDSVLDTALNTLKGAFSGKPKMPKI</sequence>
<organism evidence="1 2">
    <name type="scientific">Helicobacter fennelliae</name>
    <dbReference type="NCBI Taxonomy" id="215"/>
    <lineage>
        <taxon>Bacteria</taxon>
        <taxon>Pseudomonadati</taxon>
        <taxon>Campylobacterota</taxon>
        <taxon>Epsilonproteobacteria</taxon>
        <taxon>Campylobacterales</taxon>
        <taxon>Helicobacteraceae</taxon>
        <taxon>Helicobacter</taxon>
    </lineage>
</organism>
<dbReference type="RefSeq" id="WP_023949110.1">
    <property type="nucleotide sequence ID" value="NZ_JAERIV010000003.1"/>
</dbReference>
<dbReference type="EMBL" id="UAWL01000006">
    <property type="protein sequence ID" value="SQB98588.1"/>
    <property type="molecule type" value="Genomic_DNA"/>
</dbReference>
<evidence type="ECO:0000313" key="2">
    <source>
        <dbReference type="Proteomes" id="UP000250166"/>
    </source>
</evidence>
<dbReference type="AlphaFoldDB" id="A0A2X3B073"/>
<reference evidence="1 2" key="1">
    <citation type="submission" date="2018-06" db="EMBL/GenBank/DDBJ databases">
        <authorList>
            <consortium name="Pathogen Informatics"/>
            <person name="Doyle S."/>
        </authorList>
    </citation>
    <scope>NUCLEOTIDE SEQUENCE [LARGE SCALE GENOMIC DNA]</scope>
    <source>
        <strain evidence="1 2">NCTC13102</strain>
    </source>
</reference>
<name>A0A2X3B073_9HELI</name>